<dbReference type="EMBL" id="PUAP01000027">
    <property type="protein sequence ID" value="PQF22959.1"/>
    <property type="molecule type" value="Genomic_DNA"/>
</dbReference>
<protein>
    <recommendedName>
        <fullName evidence="3">DUF559 domain-containing protein</fullName>
    </recommendedName>
</protein>
<evidence type="ECO:0000313" key="2">
    <source>
        <dbReference type="Proteomes" id="UP000237934"/>
    </source>
</evidence>
<proteinExistence type="predicted"/>
<gene>
    <name evidence="1" type="ORF">CUS89_09650</name>
</gene>
<sequence length="200" mass="24540">MNELVYIKENFNIVTVAFVKNGKVMKKIYDWYLPYYYQDRLHIHTNSSIHINGQKKKVFIVSMSYHPDAQKMYKQFPLLHSQPSWQIQLIAQILNSKNIQYYRERTFKNLTTVENRPLRIDLSFQQNNQWYFIEYHGVHHYFKKRATTKRFQNILRNMEIKRQWCLDNRVLYLEIPFFRQREIQELVETFLKSTLLDPHG</sequence>
<evidence type="ECO:0000313" key="1">
    <source>
        <dbReference type="EMBL" id="PQF22959.1"/>
    </source>
</evidence>
<dbReference type="Proteomes" id="UP000237934">
    <property type="component" value="Unassembled WGS sequence"/>
</dbReference>
<organism evidence="1 2">
    <name type="scientific">Enterococcus mundtii</name>
    <dbReference type="NCBI Taxonomy" id="53346"/>
    <lineage>
        <taxon>Bacteria</taxon>
        <taxon>Bacillati</taxon>
        <taxon>Bacillota</taxon>
        <taxon>Bacilli</taxon>
        <taxon>Lactobacillales</taxon>
        <taxon>Enterococcaceae</taxon>
        <taxon>Enterococcus</taxon>
    </lineage>
</organism>
<name>A0A2S7RTF2_ENTMU</name>
<comment type="caution">
    <text evidence="1">The sequence shown here is derived from an EMBL/GenBank/DDBJ whole genome shotgun (WGS) entry which is preliminary data.</text>
</comment>
<reference evidence="1 2" key="1">
    <citation type="journal article" date="2018" name="Pathog. Dis.">
        <title>Whole-genome sequencing based characterization of antimicrobial resistance in Enterococcus.</title>
        <authorList>
            <person name="Tyson G."/>
        </authorList>
    </citation>
    <scope>NUCLEOTIDE SEQUENCE [LARGE SCALE GENOMIC DNA]</scope>
    <source>
        <strain evidence="1 2">CVM N55263</strain>
    </source>
</reference>
<accession>A0A2S7RTF2</accession>
<evidence type="ECO:0008006" key="3">
    <source>
        <dbReference type="Google" id="ProtNLM"/>
    </source>
</evidence>
<dbReference type="RefSeq" id="WP_104871951.1">
    <property type="nucleotide sequence ID" value="NZ_PUAP01000027.1"/>
</dbReference>
<dbReference type="AlphaFoldDB" id="A0A2S7RTF2"/>